<evidence type="ECO:0000313" key="2">
    <source>
        <dbReference type="EMBL" id="EJK57042.1"/>
    </source>
</evidence>
<sequence length="70" mass="6613">MATRPLYPLYGAGGGAGGSFDDMSIGLGESADELSDLGSQGASVLGSRASGGGPSPTRSRGTPPKGGASG</sequence>
<dbReference type="Proteomes" id="UP000266841">
    <property type="component" value="Unassembled WGS sequence"/>
</dbReference>
<reference evidence="2 3" key="1">
    <citation type="journal article" date="2012" name="Genome Biol.">
        <title>Genome and low-iron response of an oceanic diatom adapted to chronic iron limitation.</title>
        <authorList>
            <person name="Lommer M."/>
            <person name="Specht M."/>
            <person name="Roy A.S."/>
            <person name="Kraemer L."/>
            <person name="Andreson R."/>
            <person name="Gutowska M.A."/>
            <person name="Wolf J."/>
            <person name="Bergner S.V."/>
            <person name="Schilhabel M.B."/>
            <person name="Klostermeier U.C."/>
            <person name="Beiko R.G."/>
            <person name="Rosenstiel P."/>
            <person name="Hippler M."/>
            <person name="Laroche J."/>
        </authorList>
    </citation>
    <scope>NUCLEOTIDE SEQUENCE [LARGE SCALE GENOMIC DNA]</scope>
    <source>
        <strain evidence="2 3">CCMP1005</strain>
    </source>
</reference>
<protein>
    <submittedName>
        <fullName evidence="2">Uncharacterized protein</fullName>
    </submittedName>
</protein>
<name>K0SEI0_THAOC</name>
<gene>
    <name evidence="2" type="ORF">THAOC_22960</name>
</gene>
<dbReference type="AlphaFoldDB" id="K0SEI0"/>
<feature type="region of interest" description="Disordered" evidence="1">
    <location>
        <begin position="1"/>
        <end position="70"/>
    </location>
</feature>
<comment type="caution">
    <text evidence="2">The sequence shown here is derived from an EMBL/GenBank/DDBJ whole genome shotgun (WGS) entry which is preliminary data.</text>
</comment>
<dbReference type="EMBL" id="AGNL01029721">
    <property type="protein sequence ID" value="EJK57042.1"/>
    <property type="molecule type" value="Genomic_DNA"/>
</dbReference>
<accession>K0SEI0</accession>
<feature type="non-terminal residue" evidence="2">
    <location>
        <position position="70"/>
    </location>
</feature>
<keyword evidence="3" id="KW-1185">Reference proteome</keyword>
<evidence type="ECO:0000313" key="3">
    <source>
        <dbReference type="Proteomes" id="UP000266841"/>
    </source>
</evidence>
<proteinExistence type="predicted"/>
<evidence type="ECO:0000256" key="1">
    <source>
        <dbReference type="SAM" id="MobiDB-lite"/>
    </source>
</evidence>
<organism evidence="2 3">
    <name type="scientific">Thalassiosira oceanica</name>
    <name type="common">Marine diatom</name>
    <dbReference type="NCBI Taxonomy" id="159749"/>
    <lineage>
        <taxon>Eukaryota</taxon>
        <taxon>Sar</taxon>
        <taxon>Stramenopiles</taxon>
        <taxon>Ochrophyta</taxon>
        <taxon>Bacillariophyta</taxon>
        <taxon>Coscinodiscophyceae</taxon>
        <taxon>Thalassiosirophycidae</taxon>
        <taxon>Thalassiosirales</taxon>
        <taxon>Thalassiosiraceae</taxon>
        <taxon>Thalassiosira</taxon>
    </lineage>
</organism>
<feature type="compositionally biased region" description="Low complexity" evidence="1">
    <location>
        <begin position="1"/>
        <end position="10"/>
    </location>
</feature>